<dbReference type="EMBL" id="CP064936">
    <property type="protein sequence ID" value="QQA01470.1"/>
    <property type="molecule type" value="Genomic_DNA"/>
</dbReference>
<gene>
    <name evidence="2" type="ORF">IWA51_02310</name>
</gene>
<dbReference type="AlphaFoldDB" id="A0A7T3RE82"/>
<evidence type="ECO:0000313" key="2">
    <source>
        <dbReference type="EMBL" id="QQA01470.1"/>
    </source>
</evidence>
<feature type="transmembrane region" description="Helical" evidence="1">
    <location>
        <begin position="288"/>
        <end position="308"/>
    </location>
</feature>
<keyword evidence="1" id="KW-0472">Membrane</keyword>
<keyword evidence="3" id="KW-1185">Reference proteome</keyword>
<protein>
    <submittedName>
        <fullName evidence="2">Uncharacterized protein</fullName>
    </submittedName>
</protein>
<reference evidence="2 3" key="1">
    <citation type="submission" date="2020-11" db="EMBL/GenBank/DDBJ databases">
        <title>Treponema Peruensis nv. sp., first commensal Treponema isolated from human feces.</title>
        <authorList>
            <person name="Belkhou C."/>
            <person name="Raes J."/>
        </authorList>
    </citation>
    <scope>NUCLEOTIDE SEQUENCE [LARGE SCALE GENOMIC DNA]</scope>
    <source>
        <strain evidence="2 3">RCC2812</strain>
    </source>
</reference>
<name>A0A7T3RE82_9SPIR</name>
<keyword evidence="1" id="KW-0812">Transmembrane</keyword>
<keyword evidence="1" id="KW-1133">Transmembrane helix</keyword>
<dbReference type="RefSeq" id="WP_198442997.1">
    <property type="nucleotide sequence ID" value="NZ_CBCSHE010000027.1"/>
</dbReference>
<evidence type="ECO:0000313" key="3">
    <source>
        <dbReference type="Proteomes" id="UP000595224"/>
    </source>
</evidence>
<evidence type="ECO:0000256" key="1">
    <source>
        <dbReference type="SAM" id="Phobius"/>
    </source>
</evidence>
<accession>A0A7T3RE82</accession>
<proteinExistence type="predicted"/>
<sequence length="539" mass="60048">MNKRIVFFEGTKLILDTCMTQSAFTKSRFSEQIGTSGHIASKDGSSWNFEPWSFSETQLSDLPGGTVSFTAEAFPGNTLREILCTENDSDENKTRARGVAAAVCSAIEGARAQKINLEHNGGEGIFISSDCTKIIFLPEVFFTTAASSLGDEMFSDMQGLYVNANLTKDDSLAFTQAVIAYRMLAHQFPFPSKNTKERSEDILDANFKPLELLVPQADKQLAKTIDSALRLVPRQKKSSQKPAALFPAEAFVKTMTEEPALCDLTTSAEYAKKENSVKRHRWFRRHRATLTTAFAVTAVAVFILGTYFDSQMEKPTTRGLTSQQTVEMHYGAANRLDIESAQNSTAGGEMKGRVNILSNIYVSTKTRALFDAKLTCLTPAKWFCYNQTTFNIFGFADFKINGQPATLYTKGAERKHAPKAITQENNIPLKNGDTKTYAVSFYMLRTEGSDEMFVTKIDETVNLVFKKNRWLIKSTDTVQEENKISKTEFYTDYSKAMKDSSDDAKKAAELLHAKYEWVPSQSELEEAAADIEQNGIFGS</sequence>
<organism evidence="2 3">
    <name type="scientific">Treponema peruense</name>
    <dbReference type="NCBI Taxonomy" id="2787628"/>
    <lineage>
        <taxon>Bacteria</taxon>
        <taxon>Pseudomonadati</taxon>
        <taxon>Spirochaetota</taxon>
        <taxon>Spirochaetia</taxon>
        <taxon>Spirochaetales</taxon>
        <taxon>Treponemataceae</taxon>
        <taxon>Treponema</taxon>
    </lineage>
</organism>
<dbReference type="KEGG" id="tper:IWA51_02310"/>
<dbReference type="Proteomes" id="UP000595224">
    <property type="component" value="Chromosome"/>
</dbReference>